<dbReference type="OrthoDB" id="426718at2759"/>
<keyword evidence="7" id="KW-0443">Lipid metabolism</keyword>
<keyword evidence="2" id="KW-0150">Chloroplast</keyword>
<feature type="domain" description="Fungal lipase-type" evidence="9">
    <location>
        <begin position="184"/>
        <end position="356"/>
    </location>
</feature>
<evidence type="ECO:0000256" key="8">
    <source>
        <dbReference type="SAM" id="SignalP"/>
    </source>
</evidence>
<evidence type="ECO:0000256" key="7">
    <source>
        <dbReference type="ARBA" id="ARBA00023098"/>
    </source>
</evidence>
<evidence type="ECO:0000256" key="3">
    <source>
        <dbReference type="ARBA" id="ARBA00022640"/>
    </source>
</evidence>
<evidence type="ECO:0000313" key="11">
    <source>
        <dbReference type="Proteomes" id="UP000664859"/>
    </source>
</evidence>
<evidence type="ECO:0000259" key="9">
    <source>
        <dbReference type="Pfam" id="PF01764"/>
    </source>
</evidence>
<protein>
    <submittedName>
        <fullName evidence="10">Alpha/Beta hydrolase protein</fullName>
    </submittedName>
</protein>
<comment type="caution">
    <text evidence="10">The sequence shown here is derived from an EMBL/GenBank/DDBJ whole genome shotgun (WGS) entry which is preliminary data.</text>
</comment>
<organism evidence="10 11">
    <name type="scientific">Tribonema minus</name>
    <dbReference type="NCBI Taxonomy" id="303371"/>
    <lineage>
        <taxon>Eukaryota</taxon>
        <taxon>Sar</taxon>
        <taxon>Stramenopiles</taxon>
        <taxon>Ochrophyta</taxon>
        <taxon>PX clade</taxon>
        <taxon>Xanthophyceae</taxon>
        <taxon>Tribonematales</taxon>
        <taxon>Tribonemataceae</taxon>
        <taxon>Tribonema</taxon>
    </lineage>
</organism>
<dbReference type="InterPro" id="IPR002921">
    <property type="entry name" value="Fungal_lipase-type"/>
</dbReference>
<dbReference type="SUPFAM" id="SSF53474">
    <property type="entry name" value="alpha/beta-Hydrolases"/>
    <property type="match status" value="1"/>
</dbReference>
<evidence type="ECO:0000256" key="6">
    <source>
        <dbReference type="ARBA" id="ARBA00022963"/>
    </source>
</evidence>
<reference evidence="10" key="1">
    <citation type="submission" date="2021-02" db="EMBL/GenBank/DDBJ databases">
        <title>First Annotated Genome of the Yellow-green Alga Tribonema minus.</title>
        <authorList>
            <person name="Mahan K.M."/>
        </authorList>
    </citation>
    <scope>NUCLEOTIDE SEQUENCE</scope>
    <source>
        <strain evidence="10">UTEX B ZZ1240</strain>
    </source>
</reference>
<dbReference type="EMBL" id="JAFCMP010000090">
    <property type="protein sequence ID" value="KAG5187261.1"/>
    <property type="molecule type" value="Genomic_DNA"/>
</dbReference>
<dbReference type="InterPro" id="IPR029058">
    <property type="entry name" value="AB_hydrolase_fold"/>
</dbReference>
<keyword evidence="5" id="KW-0809">Transit peptide</keyword>
<feature type="signal peptide" evidence="8">
    <location>
        <begin position="1"/>
        <end position="19"/>
    </location>
</feature>
<accession>A0A835Z5Q3</accession>
<keyword evidence="4 10" id="KW-0378">Hydrolase</keyword>
<comment type="subcellular location">
    <subcellularLocation>
        <location evidence="1">Plastid</location>
        <location evidence="1">Chloroplast</location>
    </subcellularLocation>
</comment>
<name>A0A835Z5Q3_9STRA</name>
<dbReference type="GO" id="GO:0016042">
    <property type="term" value="P:lipid catabolic process"/>
    <property type="evidence" value="ECO:0007669"/>
    <property type="project" value="UniProtKB-KW"/>
</dbReference>
<dbReference type="AlphaFoldDB" id="A0A835Z5Q3"/>
<sequence>MGTMALPMLFSFLLAPSSAFIQAQQQPQCPTKISASSTAVDQAEITVDSLPKWLDGKKELAKWGQFAQVTYLSALVPGTAVVTYDVFSNKQDAHGNVPTRFAFDRDADTVAELTQFGLRLEYEVSPGGAKNTRREYDFSGDFQVVTSIYTKAMGLNHETAWSGYIAVETAAAAARAGRSGRDVVVAWRGTQSNQEWVADGRFIKTPWLSPEQAERKSQAELDQTDAQAKGRIDAQIADIEADKTTGPPILVHRGFAYMYNRRCDQGGHTERDDDGETPRAHVLRTLERLRDDPEVEVGRVIVTGHSLGGALATLCGYDVAQMEWGGGAAPAYAVTWASPRVGNDAFRDDMNAKMGYSHTGQHLALSSQPLEDKKVIEKLDGWNPFDFGQLHNLELYLQLVDDSRPLELLNKRDDLLSPKTREKLKVVPKWMSVQNPGPNDWPRYVDHYAIAHAATAQQ</sequence>
<dbReference type="GO" id="GO:0009507">
    <property type="term" value="C:chloroplast"/>
    <property type="evidence" value="ECO:0007669"/>
    <property type="project" value="UniProtKB-SubCell"/>
</dbReference>
<dbReference type="Proteomes" id="UP000664859">
    <property type="component" value="Unassembled WGS sequence"/>
</dbReference>
<evidence type="ECO:0000256" key="5">
    <source>
        <dbReference type="ARBA" id="ARBA00022946"/>
    </source>
</evidence>
<evidence type="ECO:0000256" key="1">
    <source>
        <dbReference type="ARBA" id="ARBA00004229"/>
    </source>
</evidence>
<keyword evidence="11" id="KW-1185">Reference proteome</keyword>
<evidence type="ECO:0000313" key="10">
    <source>
        <dbReference type="EMBL" id="KAG5187261.1"/>
    </source>
</evidence>
<evidence type="ECO:0000256" key="4">
    <source>
        <dbReference type="ARBA" id="ARBA00022801"/>
    </source>
</evidence>
<proteinExistence type="predicted"/>
<dbReference type="GO" id="GO:0004620">
    <property type="term" value="F:phospholipase activity"/>
    <property type="evidence" value="ECO:0007669"/>
    <property type="project" value="UniProtKB-ARBA"/>
</dbReference>
<keyword evidence="8" id="KW-0732">Signal</keyword>
<dbReference type="PANTHER" id="PTHR31403">
    <property type="entry name" value="PHOSPHOLIPASE A1-IBETA2, CHLOROPLASTIC"/>
    <property type="match status" value="1"/>
</dbReference>
<keyword evidence="3" id="KW-0934">Plastid</keyword>
<dbReference type="Pfam" id="PF01764">
    <property type="entry name" value="Lipase_3"/>
    <property type="match status" value="1"/>
</dbReference>
<evidence type="ECO:0000256" key="2">
    <source>
        <dbReference type="ARBA" id="ARBA00022528"/>
    </source>
</evidence>
<keyword evidence="6" id="KW-0442">Lipid degradation</keyword>
<dbReference type="CDD" id="cd00519">
    <property type="entry name" value="Lipase_3"/>
    <property type="match status" value="1"/>
</dbReference>
<dbReference type="Gene3D" id="3.40.50.1820">
    <property type="entry name" value="alpha/beta hydrolase"/>
    <property type="match status" value="1"/>
</dbReference>
<dbReference type="PANTHER" id="PTHR31403:SF7">
    <property type="entry name" value="PHOSPHOLIPASE A1-IGAMMA3, CHLOROPLASTIC"/>
    <property type="match status" value="1"/>
</dbReference>
<feature type="chain" id="PRO_5033062794" evidence="8">
    <location>
        <begin position="20"/>
        <end position="458"/>
    </location>
</feature>
<gene>
    <name evidence="10" type="ORF">JKP88DRAFT_307453</name>
</gene>